<keyword evidence="1" id="KW-0812">Transmembrane</keyword>
<proteinExistence type="predicted"/>
<comment type="caution">
    <text evidence="3">The sequence shown here is derived from an EMBL/GenBank/DDBJ whole genome shotgun (WGS) entry which is preliminary data.</text>
</comment>
<name>A0A812VMB7_SYMPI</name>
<feature type="transmembrane region" description="Helical" evidence="1">
    <location>
        <begin position="853"/>
        <end position="874"/>
    </location>
</feature>
<dbReference type="PANTHER" id="PTHR47027:SF20">
    <property type="entry name" value="REVERSE TRANSCRIPTASE-LIKE PROTEIN WITH RNA-DIRECTED DNA POLYMERASE DOMAIN"/>
    <property type="match status" value="1"/>
</dbReference>
<dbReference type="Gene3D" id="3.60.10.10">
    <property type="entry name" value="Endonuclease/exonuclease/phosphatase"/>
    <property type="match status" value="1"/>
</dbReference>
<dbReference type="Gene3D" id="3.10.20.90">
    <property type="entry name" value="Phosphatidylinositol 3-kinase Catalytic Subunit, Chain A, domain 1"/>
    <property type="match status" value="1"/>
</dbReference>
<reference evidence="3" key="1">
    <citation type="submission" date="2021-02" db="EMBL/GenBank/DDBJ databases">
        <authorList>
            <person name="Dougan E. K."/>
            <person name="Rhodes N."/>
            <person name="Thang M."/>
            <person name="Chan C."/>
        </authorList>
    </citation>
    <scope>NUCLEOTIDE SEQUENCE</scope>
</reference>
<dbReference type="Pfam" id="PF00078">
    <property type="entry name" value="RVT_1"/>
    <property type="match status" value="1"/>
</dbReference>
<dbReference type="SUPFAM" id="SSF56219">
    <property type="entry name" value="DNase I-like"/>
    <property type="match status" value="1"/>
</dbReference>
<organism evidence="3 4">
    <name type="scientific">Symbiodinium pilosum</name>
    <name type="common">Dinoflagellate</name>
    <dbReference type="NCBI Taxonomy" id="2952"/>
    <lineage>
        <taxon>Eukaryota</taxon>
        <taxon>Sar</taxon>
        <taxon>Alveolata</taxon>
        <taxon>Dinophyceae</taxon>
        <taxon>Suessiales</taxon>
        <taxon>Symbiodiniaceae</taxon>
        <taxon>Symbiodinium</taxon>
    </lineage>
</organism>
<dbReference type="PANTHER" id="PTHR47027">
    <property type="entry name" value="REVERSE TRANSCRIPTASE DOMAIN-CONTAINING PROTEIN"/>
    <property type="match status" value="1"/>
</dbReference>
<evidence type="ECO:0000313" key="4">
    <source>
        <dbReference type="Proteomes" id="UP000649617"/>
    </source>
</evidence>
<dbReference type="Proteomes" id="UP000649617">
    <property type="component" value="Unassembled WGS sequence"/>
</dbReference>
<evidence type="ECO:0000313" key="3">
    <source>
        <dbReference type="EMBL" id="CAE7647343.1"/>
    </source>
</evidence>
<feature type="domain" description="Reverse transcriptase" evidence="2">
    <location>
        <begin position="366"/>
        <end position="588"/>
    </location>
</feature>
<keyword evidence="1" id="KW-1133">Transmembrane helix</keyword>
<dbReference type="OrthoDB" id="443363at2759"/>
<dbReference type="EMBL" id="CAJNIZ010043021">
    <property type="protein sequence ID" value="CAE7647343.1"/>
    <property type="molecule type" value="Genomic_DNA"/>
</dbReference>
<accession>A0A812VMB7</accession>
<evidence type="ECO:0000256" key="1">
    <source>
        <dbReference type="SAM" id="Phobius"/>
    </source>
</evidence>
<dbReference type="InterPro" id="IPR000477">
    <property type="entry name" value="RT_dom"/>
</dbReference>
<dbReference type="AlphaFoldDB" id="A0A812VMB7"/>
<protein>
    <submittedName>
        <fullName evidence="3">CFDP2 protein</fullName>
    </submittedName>
</protein>
<dbReference type="InterPro" id="IPR036691">
    <property type="entry name" value="Endo/exonu/phosph_ase_sf"/>
</dbReference>
<feature type="non-terminal residue" evidence="3">
    <location>
        <position position="1"/>
    </location>
</feature>
<sequence>MQQYKLYALALSEVRLDFQGSHIYEDGFTIIASGVGARGGTALLLSPGATSAWQLAGSRSVGHPSGRVCSCTLALGGKEGTVKLISAYSPTFRAPDGDIDSFWAAVRAETSSSGMVVVLGDCNARVGCRPRVVGARAADDQDSVLGFHGIGACNEMGQRMLDFCQTEHLRITNTFFPHSVANKASWYHLGSRNPGLLDYALVRTVDAAFVTNCRHYPNIDVDSDHVLGILDMRQRPCARTSRMTAPAPPAERHQRLRSEVEFTNLASRKVVANLTPAQLPAVLYECGVLRVLVMYKVLVYVNGRFLTVMLFVIWLGNEWPARQIGLQYVAWSMNGGLNKRHLCQQLGALPKQINPHSVDGGDIADLGNWRGICLLPVLSKVMATLVNDSLRSLAENVLAESQEVRLTTPPPPAAQADPPRVAAAPPPPGLFVLFVDLCKVFDSMPRSIMWRILTRLGATLWDLYYHYVVLDWRQRLGANSGLDVAYLEDSGLFRTCAGVLGSQDAMQIHISELAYADDLATLHLSWSELCRAAQLLSDTVRDWGGELNIGKTKWMCVQSALLPTGAVDLELFVDGDKVEQITEFEYLGSVSNDADLGQLADVRRRLRQASKTFGSLRGLWRSRRSRRITLNTKRTVFLAVVKSVVFAFPAQLVVDVPVLLLGVRLVELVGEDVAVLLMVEGVADPSFLAVCAGCEDRLQSVCCAIGHCTCLLRAMAPTLDALAKRVLQLEKAHELTAKLAVQTDLDVQRERLRHQVVDLPPSRRPFVQDGVQGAPSPACCVQRGRPEALQTCAGERPRWCPAAGGWTHLFAQLKDAWAWKSFMQETCGLGLALDLTAHLQLWTLSAVLICNRMPYFLAYVPSATLLLICLRFHWLRGGMQIFVKTLTGKTITLDVE</sequence>
<keyword evidence="1" id="KW-0472">Membrane</keyword>
<keyword evidence="4" id="KW-1185">Reference proteome</keyword>
<evidence type="ECO:0000259" key="2">
    <source>
        <dbReference type="Pfam" id="PF00078"/>
    </source>
</evidence>
<gene>
    <name evidence="3" type="primary">CFDP2</name>
    <name evidence="3" type="ORF">SPIL2461_LOCUS17222</name>
</gene>